<dbReference type="SUPFAM" id="SSF48576">
    <property type="entry name" value="Terpenoid synthases"/>
    <property type="match status" value="1"/>
</dbReference>
<dbReference type="GO" id="GO:0008299">
    <property type="term" value="P:isoprenoid biosynthetic process"/>
    <property type="evidence" value="ECO:0007669"/>
    <property type="project" value="UniProtKB-KW"/>
</dbReference>
<accession>A0A8I1KJG7</accession>
<evidence type="ECO:0000313" key="8">
    <source>
        <dbReference type="EMBL" id="MBJ7542906.1"/>
    </source>
</evidence>
<dbReference type="InterPro" id="IPR000092">
    <property type="entry name" value="Polyprenyl_synt"/>
</dbReference>
<dbReference type="CDD" id="cd00685">
    <property type="entry name" value="Trans_IPPS_HT"/>
    <property type="match status" value="1"/>
</dbReference>
<comment type="similarity">
    <text evidence="2 7">Belongs to the FPP/GGPP synthase family.</text>
</comment>
<evidence type="ECO:0000256" key="1">
    <source>
        <dbReference type="ARBA" id="ARBA00001946"/>
    </source>
</evidence>
<evidence type="ECO:0000256" key="5">
    <source>
        <dbReference type="ARBA" id="ARBA00022842"/>
    </source>
</evidence>
<dbReference type="Gene3D" id="1.10.600.10">
    <property type="entry name" value="Farnesyl Diphosphate Synthase"/>
    <property type="match status" value="1"/>
</dbReference>
<evidence type="ECO:0000256" key="7">
    <source>
        <dbReference type="RuleBase" id="RU004466"/>
    </source>
</evidence>
<comment type="cofactor">
    <cofactor evidence="1">
        <name>Mg(2+)</name>
        <dbReference type="ChEBI" id="CHEBI:18420"/>
    </cofactor>
</comment>
<dbReference type="RefSeq" id="WP_199502313.1">
    <property type="nucleotide sequence ID" value="NZ_JAEMUK010000009.1"/>
</dbReference>
<dbReference type="PROSITE" id="PS00723">
    <property type="entry name" value="POLYPRENYL_SYNTHASE_1"/>
    <property type="match status" value="1"/>
</dbReference>
<keyword evidence="6" id="KW-0414">Isoprene biosynthesis</keyword>
<dbReference type="InterPro" id="IPR033749">
    <property type="entry name" value="Polyprenyl_synt_CS"/>
</dbReference>
<evidence type="ECO:0000256" key="4">
    <source>
        <dbReference type="ARBA" id="ARBA00022723"/>
    </source>
</evidence>
<dbReference type="InterPro" id="IPR008949">
    <property type="entry name" value="Isoprenoid_synthase_dom_sf"/>
</dbReference>
<evidence type="ECO:0000313" key="9">
    <source>
        <dbReference type="Proteomes" id="UP000623250"/>
    </source>
</evidence>
<sequence>MGGQLDVYMMLRAKIESRLAELVRLDGPLDPLQGSLRHSLLAPAKRVRAVLTLVAARELGGRESDALDLACAVEMIHTASLILDDLPCMDNAATRRGIPSNHRVFGEATAILASIGLMNRAYGVAAASAKLSADQRAEAVGVLEWSVGLEGLVRGQHDDLADYRATMNEAQLETMYAQKTGALFAAAAECGAIVANNQAARPAMRKFGLDLGVGFQILDDVLDAHATSDRAGKDTSKDSGRTTFPSLLGVTEAAEIGRAKIEGGVGAAVAAAQAAGSDGRLFTAFASRLAEAFSELMPEFQGKLVVSA</sequence>
<evidence type="ECO:0000256" key="3">
    <source>
        <dbReference type="ARBA" id="ARBA00022679"/>
    </source>
</evidence>
<dbReference type="EMBL" id="JAEMUK010000009">
    <property type="protein sequence ID" value="MBJ7542906.1"/>
    <property type="molecule type" value="Genomic_DNA"/>
</dbReference>
<dbReference type="GO" id="GO:0004659">
    <property type="term" value="F:prenyltransferase activity"/>
    <property type="evidence" value="ECO:0007669"/>
    <property type="project" value="InterPro"/>
</dbReference>
<evidence type="ECO:0000256" key="2">
    <source>
        <dbReference type="ARBA" id="ARBA00006706"/>
    </source>
</evidence>
<dbReference type="PANTHER" id="PTHR43281:SF1">
    <property type="entry name" value="FARNESYL DIPHOSPHATE SYNTHASE"/>
    <property type="match status" value="1"/>
</dbReference>
<dbReference type="AlphaFoldDB" id="A0A8I1KJG7"/>
<reference evidence="8 9" key="1">
    <citation type="submission" date="2020-12" db="EMBL/GenBank/DDBJ databases">
        <title>Revised draft genomes of Rhodomicrobium vannielii ATCC 17100 and Rhodomicrobium udaipurense JA643.</title>
        <authorList>
            <person name="Conners E.M."/>
            <person name="Davenport E.J."/>
            <person name="Bose A."/>
        </authorList>
    </citation>
    <scope>NUCLEOTIDE SEQUENCE [LARGE SCALE GENOMIC DNA]</scope>
    <source>
        <strain evidence="8 9">JA643</strain>
    </source>
</reference>
<dbReference type="PANTHER" id="PTHR43281">
    <property type="entry name" value="FARNESYL DIPHOSPHATE SYNTHASE"/>
    <property type="match status" value="1"/>
</dbReference>
<protein>
    <submittedName>
        <fullName evidence="8">Polyprenyl synthetase family protein</fullName>
    </submittedName>
</protein>
<proteinExistence type="inferred from homology"/>
<keyword evidence="3 7" id="KW-0808">Transferase</keyword>
<dbReference type="GO" id="GO:0046872">
    <property type="term" value="F:metal ion binding"/>
    <property type="evidence" value="ECO:0007669"/>
    <property type="project" value="UniProtKB-KW"/>
</dbReference>
<dbReference type="PROSITE" id="PS00444">
    <property type="entry name" value="POLYPRENYL_SYNTHASE_2"/>
    <property type="match status" value="1"/>
</dbReference>
<dbReference type="Proteomes" id="UP000623250">
    <property type="component" value="Unassembled WGS sequence"/>
</dbReference>
<name>A0A8I1KJG7_9HYPH</name>
<dbReference type="SFLD" id="SFLDS00005">
    <property type="entry name" value="Isoprenoid_Synthase_Type_I"/>
    <property type="match status" value="1"/>
</dbReference>
<evidence type="ECO:0000256" key="6">
    <source>
        <dbReference type="ARBA" id="ARBA00023229"/>
    </source>
</evidence>
<keyword evidence="9" id="KW-1185">Reference proteome</keyword>
<dbReference type="SFLD" id="SFLDG01017">
    <property type="entry name" value="Polyprenyl_Transferase_Like"/>
    <property type="match status" value="1"/>
</dbReference>
<keyword evidence="5" id="KW-0460">Magnesium</keyword>
<organism evidence="8 9">
    <name type="scientific">Rhodomicrobium udaipurense</name>
    <dbReference type="NCBI Taxonomy" id="1202716"/>
    <lineage>
        <taxon>Bacteria</taxon>
        <taxon>Pseudomonadati</taxon>
        <taxon>Pseudomonadota</taxon>
        <taxon>Alphaproteobacteria</taxon>
        <taxon>Hyphomicrobiales</taxon>
        <taxon>Hyphomicrobiaceae</taxon>
        <taxon>Rhodomicrobium</taxon>
    </lineage>
</organism>
<gene>
    <name evidence="8" type="ORF">JDN41_04970</name>
</gene>
<comment type="caution">
    <text evidence="8">The sequence shown here is derived from an EMBL/GenBank/DDBJ whole genome shotgun (WGS) entry which is preliminary data.</text>
</comment>
<keyword evidence="4" id="KW-0479">Metal-binding</keyword>
<dbReference type="Pfam" id="PF00348">
    <property type="entry name" value="polyprenyl_synt"/>
    <property type="match status" value="1"/>
</dbReference>